<name>A0ACD1I800_9EURO</name>
<evidence type="ECO:0000313" key="2">
    <source>
        <dbReference type="Proteomes" id="UP000249748"/>
    </source>
</evidence>
<reference evidence="1" key="1">
    <citation type="submission" date="2018-02" db="EMBL/GenBank/DDBJ databases">
        <title>The genomes of Aspergillus section Nigri reveals drivers in fungal speciation.</title>
        <authorList>
            <consortium name="DOE Joint Genome Institute"/>
            <person name="Vesth T.C."/>
            <person name="Nybo J."/>
            <person name="Theobald S."/>
            <person name="Brandl J."/>
            <person name="Frisvad J.C."/>
            <person name="Nielsen K.F."/>
            <person name="Lyhne E.K."/>
            <person name="Kogle M.E."/>
            <person name="Kuo A."/>
            <person name="Riley R."/>
            <person name="Clum A."/>
            <person name="Nolan M."/>
            <person name="Lipzen A."/>
            <person name="Salamov A."/>
            <person name="Henrissat B."/>
            <person name="Wiebenga A."/>
            <person name="De vries R.P."/>
            <person name="Grigoriev I.V."/>
            <person name="Mortensen U.H."/>
            <person name="Andersen M.R."/>
            <person name="Baker S.E."/>
        </authorList>
    </citation>
    <scope>NUCLEOTIDE SEQUENCE</scope>
    <source>
        <strain evidence="1">CBS 115574</strain>
    </source>
</reference>
<gene>
    <name evidence="1" type="ORF">BO79DRAFT_36563</name>
</gene>
<sequence>MMTFTFEALVIWVDLFSDSPFYSFLPFFFYNLFAAREYLRLNPRATGAIDPLSAIFCVPDLPPLFLTSFCYILHSSFSLPSVAFIVPIRCNIFAHSCHSADCRNIHPQSICAGHMYNLILSNFPNRCLIPLCASSYFLPLLSVASTCA</sequence>
<organism evidence="1 2">
    <name type="scientific">Aspergillus costaricaensis CBS 115574</name>
    <dbReference type="NCBI Taxonomy" id="1448317"/>
    <lineage>
        <taxon>Eukaryota</taxon>
        <taxon>Fungi</taxon>
        <taxon>Dikarya</taxon>
        <taxon>Ascomycota</taxon>
        <taxon>Pezizomycotina</taxon>
        <taxon>Eurotiomycetes</taxon>
        <taxon>Eurotiomycetidae</taxon>
        <taxon>Eurotiales</taxon>
        <taxon>Aspergillaceae</taxon>
        <taxon>Aspergillus</taxon>
        <taxon>Aspergillus subgen. Circumdati</taxon>
    </lineage>
</organism>
<dbReference type="EMBL" id="KZ824559">
    <property type="protein sequence ID" value="RAK86477.1"/>
    <property type="molecule type" value="Genomic_DNA"/>
</dbReference>
<proteinExistence type="predicted"/>
<protein>
    <submittedName>
        <fullName evidence="1">Uncharacterized protein</fullName>
    </submittedName>
</protein>
<accession>A0ACD1I800</accession>
<keyword evidence="2" id="KW-1185">Reference proteome</keyword>
<evidence type="ECO:0000313" key="1">
    <source>
        <dbReference type="EMBL" id="RAK86477.1"/>
    </source>
</evidence>
<dbReference type="Proteomes" id="UP000249748">
    <property type="component" value="Unassembled WGS sequence"/>
</dbReference>